<evidence type="ECO:0000313" key="1">
    <source>
        <dbReference type="EMBL" id="KAJ9090142.1"/>
    </source>
</evidence>
<sequence length="222" mass="25521">MLYLLAVVVIQVLVYVGFVAYSIVTEQHQCAPSKIKHEPIRTQTSGCFYANQSLTLAGKVGWSGTTTNFRHFHLNSTFKDQYFQHIRETKGRILGQRVDIQDTYYFLAGCKKINTIECPQATVCLYIATQTNRTWEIETFRFSARTYRLPLHVKERLESSDYFYQGYQLIVYGPSRGDLCFNEIKWGVQFNFTEAPNTILDDVYLSSINLPTNLPDGILGLQ</sequence>
<protein>
    <submittedName>
        <fullName evidence="1">Uncharacterized protein</fullName>
    </submittedName>
</protein>
<dbReference type="EMBL" id="QTSX02000015">
    <property type="protein sequence ID" value="KAJ9090142.1"/>
    <property type="molecule type" value="Genomic_DNA"/>
</dbReference>
<gene>
    <name evidence="1" type="ORF">DSO57_1005596</name>
</gene>
<dbReference type="Proteomes" id="UP001165960">
    <property type="component" value="Unassembled WGS sequence"/>
</dbReference>
<organism evidence="1 2">
    <name type="scientific">Entomophthora muscae</name>
    <dbReference type="NCBI Taxonomy" id="34485"/>
    <lineage>
        <taxon>Eukaryota</taxon>
        <taxon>Fungi</taxon>
        <taxon>Fungi incertae sedis</taxon>
        <taxon>Zoopagomycota</taxon>
        <taxon>Entomophthoromycotina</taxon>
        <taxon>Entomophthoromycetes</taxon>
        <taxon>Entomophthorales</taxon>
        <taxon>Entomophthoraceae</taxon>
        <taxon>Entomophthora</taxon>
    </lineage>
</organism>
<accession>A0ACC2UTA6</accession>
<name>A0ACC2UTA6_9FUNG</name>
<proteinExistence type="predicted"/>
<reference evidence="1" key="1">
    <citation type="submission" date="2022-04" db="EMBL/GenBank/DDBJ databases">
        <title>Genome of the entomopathogenic fungus Entomophthora muscae.</title>
        <authorList>
            <person name="Elya C."/>
            <person name="Lovett B.R."/>
            <person name="Lee E."/>
            <person name="Macias A.M."/>
            <person name="Hajek A.E."/>
            <person name="De Bivort B.L."/>
            <person name="Kasson M.T."/>
            <person name="De Fine Licht H.H."/>
            <person name="Stajich J.E."/>
        </authorList>
    </citation>
    <scope>NUCLEOTIDE SEQUENCE</scope>
    <source>
        <strain evidence="1">Berkeley</strain>
    </source>
</reference>
<comment type="caution">
    <text evidence="1">The sequence shown here is derived from an EMBL/GenBank/DDBJ whole genome shotgun (WGS) entry which is preliminary data.</text>
</comment>
<evidence type="ECO:0000313" key="2">
    <source>
        <dbReference type="Proteomes" id="UP001165960"/>
    </source>
</evidence>
<keyword evidence="2" id="KW-1185">Reference proteome</keyword>